<dbReference type="OrthoDB" id="2067591at2"/>
<dbReference type="RefSeq" id="WP_055277644.1">
    <property type="nucleotide sequence ID" value="NZ_CYYT01000003.1"/>
</dbReference>
<gene>
    <name evidence="2" type="ORF">ERS852470_02958</name>
</gene>
<dbReference type="InterPro" id="IPR054738">
    <property type="entry name" value="Siphovirus-type_tail_C"/>
</dbReference>
<proteinExistence type="predicted"/>
<name>A0A174GT71_9CLOT</name>
<dbReference type="Proteomes" id="UP000095558">
    <property type="component" value="Unassembled WGS sequence"/>
</dbReference>
<dbReference type="AlphaFoldDB" id="A0A174GT71"/>
<sequence length="231" mass="26396">MIINNINISEFGGKVQSKSFSDSPIVKSATWLLNASKPLVIGENKGFKPLNLKLLFEGSTRNEVNNKISRFMAQVSECDIKFKNLEHYYHCYYESSNREESKIDEWLFVNLNFICYEYAEEKKLNFNSLEEFTINNDGTDITPAILEITPNVNLADITLEGLADDPIIIKNLTANKTVVLDGELQKVTVDGMNKYGDTDMWDFPRLNPGTNTITVNKNNCDIKIKYKPRYI</sequence>
<dbReference type="Pfam" id="PF22768">
    <property type="entry name" value="SPP1_Dit"/>
    <property type="match status" value="1"/>
</dbReference>
<accession>A0A174GT71</accession>
<evidence type="ECO:0000313" key="3">
    <source>
        <dbReference type="Proteomes" id="UP000095558"/>
    </source>
</evidence>
<protein>
    <submittedName>
        <fullName evidence="2">Tail component family protein</fullName>
    </submittedName>
</protein>
<reference evidence="2 3" key="1">
    <citation type="submission" date="2015-09" db="EMBL/GenBank/DDBJ databases">
        <authorList>
            <consortium name="Pathogen Informatics"/>
        </authorList>
    </citation>
    <scope>NUCLEOTIDE SEQUENCE [LARGE SCALE GENOMIC DNA]</scope>
    <source>
        <strain evidence="2 3">2789STDY5834855</strain>
    </source>
</reference>
<dbReference type="EMBL" id="CYZV01000037">
    <property type="protein sequence ID" value="CUO65171.1"/>
    <property type="molecule type" value="Genomic_DNA"/>
</dbReference>
<feature type="domain" description="Siphovirus-type tail component C-terminal" evidence="1">
    <location>
        <begin position="137"/>
        <end position="230"/>
    </location>
</feature>
<organism evidence="2 3">
    <name type="scientific">Clostridium disporicum</name>
    <dbReference type="NCBI Taxonomy" id="84024"/>
    <lineage>
        <taxon>Bacteria</taxon>
        <taxon>Bacillati</taxon>
        <taxon>Bacillota</taxon>
        <taxon>Clostridia</taxon>
        <taxon>Eubacteriales</taxon>
        <taxon>Clostridiaceae</taxon>
        <taxon>Clostridium</taxon>
    </lineage>
</organism>
<dbReference type="Gene3D" id="2.60.120.860">
    <property type="match status" value="1"/>
</dbReference>
<evidence type="ECO:0000259" key="1">
    <source>
        <dbReference type="Pfam" id="PF22768"/>
    </source>
</evidence>
<evidence type="ECO:0000313" key="2">
    <source>
        <dbReference type="EMBL" id="CUO65171.1"/>
    </source>
</evidence>